<name>A0ABX9JKE5_9BACT</name>
<dbReference type="Proteomes" id="UP000256345">
    <property type="component" value="Unassembled WGS sequence"/>
</dbReference>
<reference evidence="1 2" key="1">
    <citation type="submission" date="2018-08" db="EMBL/GenBank/DDBJ databases">
        <title>Genomic Encyclopedia of Archaeal and Bacterial Type Strains, Phase II (KMG-II): from individual species to whole genera.</title>
        <authorList>
            <person name="Goeker M."/>
        </authorList>
    </citation>
    <scope>NUCLEOTIDE SEQUENCE [LARGE SCALE GENOMIC DNA]</scope>
    <source>
        <strain evidence="1 2">DSM 2261</strain>
    </source>
</reference>
<keyword evidence="2" id="KW-1185">Reference proteome</keyword>
<evidence type="ECO:0000313" key="1">
    <source>
        <dbReference type="EMBL" id="REG14298.1"/>
    </source>
</evidence>
<sequence>MCPAGRTAFIDGVRCVLSLSLERASLVHRLVLLCALWVPGLAVAQPSDPLPGFDLQRLQLEPSGLGSLVVGTGRTLDPGIVRVSVQGHYEHLPLNFTRAWDPGLNVVGLVENKFSGHVTAAVGVLPWLQLGAQLPYIFGQRGEPFLRTPPPNGRGLDEPWVSVRLAPLQVKHGAPLNAAVELAAALPVGQPEILGRDAYAVNPKLQLGLQSEGAQLGLELGALLRPRHDLSPLTRREQDVVGSEVRVGATVTSRGMNSTSTRPELSVLLNLPMQGGQPSGEVLVGVRKHTVTGLDLYFLGGPGVGTAVDMPALRLLVGASFATGEVD</sequence>
<evidence type="ECO:0008006" key="3">
    <source>
        <dbReference type="Google" id="ProtNLM"/>
    </source>
</evidence>
<comment type="caution">
    <text evidence="1">The sequence shown here is derived from an EMBL/GenBank/DDBJ whole genome shotgun (WGS) entry which is preliminary data.</text>
</comment>
<evidence type="ECO:0000313" key="2">
    <source>
        <dbReference type="Proteomes" id="UP000256345"/>
    </source>
</evidence>
<protein>
    <recommendedName>
        <fullName evidence="3">Flagellar motor protein MotB</fullName>
    </recommendedName>
</protein>
<proteinExistence type="predicted"/>
<organism evidence="1 2">
    <name type="scientific">Archangium gephyra</name>
    <dbReference type="NCBI Taxonomy" id="48"/>
    <lineage>
        <taxon>Bacteria</taxon>
        <taxon>Pseudomonadati</taxon>
        <taxon>Myxococcota</taxon>
        <taxon>Myxococcia</taxon>
        <taxon>Myxococcales</taxon>
        <taxon>Cystobacterineae</taxon>
        <taxon>Archangiaceae</taxon>
        <taxon>Archangium</taxon>
    </lineage>
</organism>
<accession>A0ABX9JKE5</accession>
<gene>
    <name evidence="1" type="ORF">ATI61_12717</name>
</gene>
<dbReference type="EMBL" id="QUMU01000027">
    <property type="protein sequence ID" value="REG14298.1"/>
    <property type="molecule type" value="Genomic_DNA"/>
</dbReference>